<organism evidence="5 6">
    <name type="scientific">Dimorphilus gyrociliatus</name>
    <dbReference type="NCBI Taxonomy" id="2664684"/>
    <lineage>
        <taxon>Eukaryota</taxon>
        <taxon>Metazoa</taxon>
        <taxon>Spiralia</taxon>
        <taxon>Lophotrochozoa</taxon>
        <taxon>Annelida</taxon>
        <taxon>Polychaeta</taxon>
        <taxon>Polychaeta incertae sedis</taxon>
        <taxon>Dinophilidae</taxon>
        <taxon>Dimorphilus</taxon>
    </lineage>
</organism>
<evidence type="ECO:0000259" key="4">
    <source>
        <dbReference type="PROSITE" id="PS50835"/>
    </source>
</evidence>
<dbReference type="InterPro" id="IPR000884">
    <property type="entry name" value="TSP1_rpt"/>
</dbReference>
<keyword evidence="3" id="KW-0732">Signal</keyword>
<evidence type="ECO:0000256" key="1">
    <source>
        <dbReference type="ARBA" id="ARBA00022737"/>
    </source>
</evidence>
<dbReference type="SUPFAM" id="SSF82895">
    <property type="entry name" value="TSP-1 type 1 repeat"/>
    <property type="match status" value="2"/>
</dbReference>
<dbReference type="SMART" id="SM00209">
    <property type="entry name" value="TSP1"/>
    <property type="match status" value="4"/>
</dbReference>
<comment type="caution">
    <text evidence="5">The sequence shown here is derived from an EMBL/GenBank/DDBJ whole genome shotgun (WGS) entry which is preliminary data.</text>
</comment>
<dbReference type="Gene3D" id="2.20.100.10">
    <property type="entry name" value="Thrombospondin type-1 (TSP1) repeat"/>
    <property type="match status" value="3"/>
</dbReference>
<dbReference type="EMBL" id="CAJFCJ010000002">
    <property type="protein sequence ID" value="CAD5112128.1"/>
    <property type="molecule type" value="Genomic_DNA"/>
</dbReference>
<dbReference type="InterPro" id="IPR007110">
    <property type="entry name" value="Ig-like_dom"/>
</dbReference>
<dbReference type="InterPro" id="IPR052065">
    <property type="entry name" value="Compl_asym_regulator"/>
</dbReference>
<reference evidence="5 6" key="1">
    <citation type="submission" date="2020-08" db="EMBL/GenBank/DDBJ databases">
        <authorList>
            <person name="Hejnol A."/>
        </authorList>
    </citation>
    <scope>NUCLEOTIDE SEQUENCE [LARGE SCALE GENOMIC DNA]</scope>
</reference>
<dbReference type="PANTHER" id="PTHR22906">
    <property type="entry name" value="PROPERDIN"/>
    <property type="match status" value="1"/>
</dbReference>
<feature type="chain" id="PRO_5029442654" evidence="3">
    <location>
        <begin position="18"/>
        <end position="1568"/>
    </location>
</feature>
<evidence type="ECO:0000256" key="2">
    <source>
        <dbReference type="ARBA" id="ARBA00023157"/>
    </source>
</evidence>
<dbReference type="Pfam" id="PF00090">
    <property type="entry name" value="TSP_1"/>
    <property type="match status" value="2"/>
</dbReference>
<feature type="signal peptide" evidence="3">
    <location>
        <begin position="1"/>
        <end position="17"/>
    </location>
</feature>
<dbReference type="Proteomes" id="UP000549394">
    <property type="component" value="Unassembled WGS sequence"/>
</dbReference>
<protein>
    <submittedName>
        <fullName evidence="5">DgyrCDS1368</fullName>
    </submittedName>
</protein>
<dbReference type="PROSITE" id="PS50835">
    <property type="entry name" value="IG_LIKE"/>
    <property type="match status" value="1"/>
</dbReference>
<gene>
    <name evidence="5" type="ORF">DGYR_LOCUS1327</name>
</gene>
<keyword evidence="2" id="KW-1015">Disulfide bond</keyword>
<accession>A0A7I8V715</accession>
<dbReference type="PROSITE" id="PS50092">
    <property type="entry name" value="TSP1"/>
    <property type="match status" value="3"/>
</dbReference>
<feature type="domain" description="Ig-like" evidence="4">
    <location>
        <begin position="1117"/>
        <end position="1200"/>
    </location>
</feature>
<evidence type="ECO:0000256" key="3">
    <source>
        <dbReference type="SAM" id="SignalP"/>
    </source>
</evidence>
<keyword evidence="1" id="KW-0677">Repeat</keyword>
<name>A0A7I8V715_9ANNE</name>
<proteinExistence type="predicted"/>
<dbReference type="SUPFAM" id="SSF49899">
    <property type="entry name" value="Concanavalin A-like lectins/glucanases"/>
    <property type="match status" value="1"/>
</dbReference>
<keyword evidence="6" id="KW-1185">Reference proteome</keyword>
<evidence type="ECO:0000313" key="6">
    <source>
        <dbReference type="Proteomes" id="UP000549394"/>
    </source>
</evidence>
<evidence type="ECO:0000313" key="5">
    <source>
        <dbReference type="EMBL" id="CAD5112128.1"/>
    </source>
</evidence>
<sequence>MLIILIFILSLKKMILSFPEVMDRSFMLSLSNDVSKGGDKLDEYLKSLPLAPYTLKSALLIFPKSEVIKFLEKCWPENYDCNFKDLPNIPGSLLYKKKLWTLYKRLNNKDKLDHEMNTNFSTYFVPYNFARAFNIFNSVIIEKFMRNCWIYYKDIFRKALYNNNLIELPCKLEDIPEISSDIMDRYIGFENFRLALYKRYECTILLKVCPVDGQWESWSEWTICKDCSIDSFQIRTRSCIRSHSNESLPCFGSGYEKQLCSCRKANRIDRDAINQMNVHILPFLKGNRFGKILLKMLYLFSTEQTRIFLKKCWNSSYICHMDDLPETPSFESVFLNVFSTNKRKFIYELYLCIRLNKTNESCTNSIKNLTTTWPKFVATPPDVPESLEKELMILTNEEKDGFLKKCWKFPSCDFDTVSHYLKLLFWVKNKDMNLIEKRTLAKNFYKLYLCSLRQNGKWLSWSNWSKCNIFNKSIRKRSCKQKNDCNICLGVDEEDRYCPGKGIKLRRKRSLNNYDGYLDLEESLKWAEETVYRYGSNTILNGICQLKGAFVCNDIELQRDIYQPFLRHSADVQMFWTGYVCFRTREGCPNLVNRIIWSGWTSWSRCSTGCGDGIRVRNRAGKCAPDMKILCDNNIESMKCTSRSCLNGGHWSEWNKWENCKGTCGESYRKSCKQHWQGGWSEWSQYMKECQAVCGSGITMRMRTCSRPLPNRNYTCSGQGSEIRPCTAKRCPNIFLDSTGVVKFNGLSILKFEPALDIPLKFPALVLSCRLLTLKGSGILNISGIVTKVKAQEIVPENVWLDISFTIFHSKMVLQVNGIDYVAPFEKYGLNTMQTLDFNQLMFIGRCPLFETCEGFNGSIAHLRIQQRELVLRPGSTTYHGYGKPMIIDGAKPPTIVESGNIKEISYPKLTGFHYFPLKFGTWRRSSPSIIKIDFESSDNVGDGIVLHSASSLYGFIVGLKNFQIKTCVYLVQDILMRRCIVNPTKINAYVNLALSIRITPKDTIVTVMINNRRSMVQKLLFPRPVIFGQTVYFGNTEPPIGGSVMLNAAKVLNDNKSFMINGFHGYIHSIILNSKTYSLYDGLLYSLDGKAKWLTGLGKAANVVYAPVFRDIETKMACDLSHIIKFDDTLSVIWVKDRTILKESTGDFTLGEDRDLGSYISYLQLTPRHEFSIYEGIYSCIIRNSNLGHDQIFKSFIITAQSSPDENILEAKANDESFPYTYITIFSTIGLATFSLFSCICCFLFAKYVESHQDDVVWLSNVRKIRILSMIVRCHLPNIFDHLDELEADEKITKVVENQPLLFNQMMEMRKEYGNYDGNEVEDEEWTENTIQYDRNASFGQQNKLNSRNSFLQSVKRLSTKDRPNIIDTIGPDELNIINNRASIVDSLKSALNPNKRVYGKEFPDLIDNFNETEDGSFGINYLNEQISLLPQARNSVLEESNRKITQINNFRSSLPKIQPELSISLPTKPMSPHFTGSQLLENDIASTLNSNTIEESAKSEISEYQNLIENSYSCTKACSQNCSLIDNDNKDYHVRSVISNPLEDLLENDTEKYKLQFPITPKKDNG</sequence>
<dbReference type="InterPro" id="IPR013320">
    <property type="entry name" value="ConA-like_dom_sf"/>
</dbReference>
<dbReference type="InterPro" id="IPR036383">
    <property type="entry name" value="TSP1_rpt_sf"/>
</dbReference>